<dbReference type="GO" id="GO:0016491">
    <property type="term" value="F:oxidoreductase activity"/>
    <property type="evidence" value="ECO:0007669"/>
    <property type="project" value="InterPro"/>
</dbReference>
<sequence>MTGSISSVKRVAVISGSARKNRVNPHVAEYVRQRSAEFATKNITFELVDVGEQKLPLYDEPKIPSTLPSDNPTPHYEYEHSRAWSSVVSKFDAFIFVTPQYNWSIPASLKNAIDYLFYEWAGKPAGIVSYGGHGGVRAADHLRQILTGIKIRVVPSAVALNIDRNTMQLLTLREEQLQAWKDASVDDSIKKLVEELSAELSS</sequence>
<dbReference type="InterPro" id="IPR005025">
    <property type="entry name" value="FMN_Rdtase-like_dom"/>
</dbReference>
<keyword evidence="3" id="KW-1185">Reference proteome</keyword>
<organism evidence="2 3">
    <name type="scientific">Sugiyamaella lignohabitans</name>
    <dbReference type="NCBI Taxonomy" id="796027"/>
    <lineage>
        <taxon>Eukaryota</taxon>
        <taxon>Fungi</taxon>
        <taxon>Dikarya</taxon>
        <taxon>Ascomycota</taxon>
        <taxon>Saccharomycotina</taxon>
        <taxon>Dipodascomycetes</taxon>
        <taxon>Dipodascales</taxon>
        <taxon>Trichomonascaceae</taxon>
        <taxon>Sugiyamaella</taxon>
    </lineage>
</organism>
<protein>
    <submittedName>
        <fullName evidence="2">Lot6p</fullName>
    </submittedName>
</protein>
<dbReference type="GO" id="GO:0010181">
    <property type="term" value="F:FMN binding"/>
    <property type="evidence" value="ECO:0007669"/>
    <property type="project" value="TreeGrafter"/>
</dbReference>
<dbReference type="PANTHER" id="PTHR30543:SF21">
    <property type="entry name" value="NAD(P)H-DEPENDENT FMN REDUCTASE LOT6"/>
    <property type="match status" value="1"/>
</dbReference>
<dbReference type="OrthoDB" id="68575at2759"/>
<accession>A0A167DDJ5</accession>
<dbReference type="PANTHER" id="PTHR30543">
    <property type="entry name" value="CHROMATE REDUCTASE"/>
    <property type="match status" value="1"/>
</dbReference>
<dbReference type="InterPro" id="IPR050712">
    <property type="entry name" value="NAD(P)H-dep_reductase"/>
</dbReference>
<dbReference type="InterPro" id="IPR029039">
    <property type="entry name" value="Flavoprotein-like_sf"/>
</dbReference>
<gene>
    <name evidence="2" type="primary">LOT6</name>
    <name evidence="2" type="ORF">AWJ20_1065</name>
</gene>
<evidence type="ECO:0000313" key="3">
    <source>
        <dbReference type="Proteomes" id="UP000189580"/>
    </source>
</evidence>
<evidence type="ECO:0000313" key="2">
    <source>
        <dbReference type="EMBL" id="ANB12793.1"/>
    </source>
</evidence>
<dbReference type="EMBL" id="CP014501">
    <property type="protein sequence ID" value="ANB12793.1"/>
    <property type="molecule type" value="Genomic_DNA"/>
</dbReference>
<name>A0A167DDJ5_9ASCO</name>
<dbReference type="GeneID" id="30032826"/>
<feature type="domain" description="NADPH-dependent FMN reductase-like" evidence="1">
    <location>
        <begin position="10"/>
        <end position="161"/>
    </location>
</feature>
<dbReference type="GO" id="GO:0005829">
    <property type="term" value="C:cytosol"/>
    <property type="evidence" value="ECO:0007669"/>
    <property type="project" value="TreeGrafter"/>
</dbReference>
<dbReference type="KEGG" id="slb:AWJ20_1065"/>
<reference evidence="2 3" key="1">
    <citation type="submission" date="2016-02" db="EMBL/GenBank/DDBJ databases">
        <title>Complete genome sequence and transcriptome regulation of the pentose utilising yeast Sugiyamaella lignohabitans.</title>
        <authorList>
            <person name="Bellasio M."/>
            <person name="Peymann A."/>
            <person name="Valli M."/>
            <person name="Sipitzky M."/>
            <person name="Graf A."/>
            <person name="Sauer M."/>
            <person name="Marx H."/>
            <person name="Mattanovich D."/>
        </authorList>
    </citation>
    <scope>NUCLEOTIDE SEQUENCE [LARGE SCALE GENOMIC DNA]</scope>
    <source>
        <strain evidence="2 3">CBS 10342</strain>
    </source>
</reference>
<evidence type="ECO:0000259" key="1">
    <source>
        <dbReference type="Pfam" id="PF03358"/>
    </source>
</evidence>
<dbReference type="Proteomes" id="UP000189580">
    <property type="component" value="Chromosome a"/>
</dbReference>
<dbReference type="RefSeq" id="XP_018735270.1">
    <property type="nucleotide sequence ID" value="XM_018877915.1"/>
</dbReference>
<dbReference type="SUPFAM" id="SSF52218">
    <property type="entry name" value="Flavoproteins"/>
    <property type="match status" value="1"/>
</dbReference>
<proteinExistence type="predicted"/>
<dbReference type="Gene3D" id="3.40.50.360">
    <property type="match status" value="1"/>
</dbReference>
<dbReference type="AlphaFoldDB" id="A0A167DDJ5"/>
<dbReference type="Pfam" id="PF03358">
    <property type="entry name" value="FMN_red"/>
    <property type="match status" value="1"/>
</dbReference>